<sequence length="309" mass="34424">MSNTHRLTLTKSSSRNKLGMIGVSDSQISPIAEALSREGDLNGSCVVSDTSDANDTSNAGNVSSEDTENIQNFTERGDLPPFNDETTQCIEYILTLFKKAVVDAKSDDKEPPFCVYKFEHSAVPLTVEIKLCYNALAETIRVESVEYFSEPADFVQKVSKDTSSQTGSEVDVEELKSFASQCGISFDTSSGEIVFSRENLVCVPSLEMYNSRSFGDSKRRKVLRRLYNVICQAGSPSKNDENNQVFHTIERMQHGEGDKKEPVKYYYHFKVSGTSIKESVRNSPDTLIRAVYLSTVASMWTTSCCLYMN</sequence>
<protein>
    <submittedName>
        <fullName evidence="2">Uncharacterized protein</fullName>
    </submittedName>
</protein>
<keyword evidence="3" id="KW-1185">Reference proteome</keyword>
<name>A0A5K0UBD4_9VIRU</name>
<evidence type="ECO:0000313" key="3">
    <source>
        <dbReference type="Proteomes" id="UP000594342"/>
    </source>
</evidence>
<reference evidence="2 3" key="1">
    <citation type="submission" date="2018-10" db="EMBL/GenBank/DDBJ databases">
        <authorList>
            <consortium name="IHU Genomes"/>
        </authorList>
    </citation>
    <scope>NUCLEOTIDE SEQUENCE [LARGE SCALE GENOMIC DNA]</scope>
    <source>
        <strain evidence="2 3">A1</strain>
    </source>
</reference>
<evidence type="ECO:0000256" key="1">
    <source>
        <dbReference type="SAM" id="MobiDB-lite"/>
    </source>
</evidence>
<accession>A0A5K0UBD4</accession>
<dbReference type="EMBL" id="UPSH01000001">
    <property type="protein sequence ID" value="VBB18903.1"/>
    <property type="molecule type" value="Genomic_DNA"/>
</dbReference>
<feature type="region of interest" description="Disordered" evidence="1">
    <location>
        <begin position="49"/>
        <end position="68"/>
    </location>
</feature>
<proteinExistence type="predicted"/>
<comment type="caution">
    <text evidence="2">The sequence shown here is derived from an EMBL/GenBank/DDBJ whole genome shotgun (WGS) entry which is preliminary data.</text>
</comment>
<gene>
    <name evidence="2" type="ORF">YASMINEVIRUS_1435</name>
</gene>
<evidence type="ECO:0000313" key="2">
    <source>
        <dbReference type="EMBL" id="VBB18903.1"/>
    </source>
</evidence>
<organism evidence="2 3">
    <name type="scientific">Yasminevirus sp. GU-2018</name>
    <dbReference type="NCBI Taxonomy" id="2420051"/>
    <lineage>
        <taxon>Viruses</taxon>
        <taxon>Varidnaviria</taxon>
        <taxon>Bamfordvirae</taxon>
        <taxon>Nucleocytoviricota</taxon>
        <taxon>Megaviricetes</taxon>
        <taxon>Imitervirales</taxon>
        <taxon>Mimiviridae</taxon>
        <taxon>Klosneuvirinae</taxon>
        <taxon>Yasminevirus</taxon>
        <taxon>Yasminevirus saudimassiliense</taxon>
    </lineage>
</organism>
<dbReference type="Proteomes" id="UP000594342">
    <property type="component" value="Unassembled WGS sequence"/>
</dbReference>